<dbReference type="FunFam" id="3.40.50.2020:FF:000007">
    <property type="entry name" value="Ribose-phosphate pyrophosphokinase"/>
    <property type="match status" value="1"/>
</dbReference>
<keyword evidence="8 10" id="KW-0460">Magnesium</keyword>
<feature type="binding site" evidence="10">
    <location>
        <position position="190"/>
    </location>
    <ligand>
        <name>D-ribose 5-phosphate</name>
        <dbReference type="ChEBI" id="CHEBI:78346"/>
    </ligand>
</feature>
<evidence type="ECO:0000313" key="13">
    <source>
        <dbReference type="Proteomes" id="UP000423396"/>
    </source>
</evidence>
<feature type="binding site" evidence="10">
    <location>
        <position position="165"/>
    </location>
    <ligand>
        <name>Mg(2+)</name>
        <dbReference type="ChEBI" id="CHEBI:18420"/>
        <label>2</label>
    </ligand>
</feature>
<dbReference type="InterPro" id="IPR029057">
    <property type="entry name" value="PRTase-like"/>
</dbReference>
<sequence length="291" mass="32383">MIILGGTATNGIDEKVSSLLNLKLVKVEHKVFPDGESYVRIPEQITDKDVVVIQSLYPPQDKHLIELFLIVETLSDMKVDKITVVIPYLAYSRQNRRFKEGEAVSIKTILNLLRKSGATSLAVVEPHHYEELEYFDGDTKVIDPIPYISKVVSQRTEKPLVLAPDKGALNRAKRLAEILSTDYTFIEKERDLNTGEVRIKNLPELKVKGRDVVLIDDIISTGGTMVQAINIVKKHGARKVYVTAVHGLFIGDAYSRLIEAGAEEVIITNTIPQDPSKVTIVDVSEAVARTL</sequence>
<feature type="active site" evidence="10">
    <location>
        <position position="188"/>
    </location>
</feature>
<dbReference type="CDD" id="cd06223">
    <property type="entry name" value="PRTases_typeI"/>
    <property type="match status" value="1"/>
</dbReference>
<name>A0A650CM71_9CREN</name>
<dbReference type="GeneID" id="42797458"/>
<dbReference type="RefSeq" id="WP_156004760.1">
    <property type="nucleotide sequence ID" value="NZ_CP045483.1"/>
</dbReference>
<evidence type="ECO:0000256" key="4">
    <source>
        <dbReference type="ARBA" id="ARBA00022727"/>
    </source>
</evidence>
<dbReference type="Pfam" id="PF14572">
    <property type="entry name" value="Pribosyl_synth"/>
    <property type="match status" value="1"/>
</dbReference>
<dbReference type="SUPFAM" id="SSF53271">
    <property type="entry name" value="PRTase-like"/>
    <property type="match status" value="1"/>
</dbReference>
<comment type="catalytic activity">
    <reaction evidence="9 10">
        <text>D-ribose 5-phosphate + ATP = 5-phospho-alpha-D-ribose 1-diphosphate + AMP + H(+)</text>
        <dbReference type="Rhea" id="RHEA:15609"/>
        <dbReference type="ChEBI" id="CHEBI:15378"/>
        <dbReference type="ChEBI" id="CHEBI:30616"/>
        <dbReference type="ChEBI" id="CHEBI:58017"/>
        <dbReference type="ChEBI" id="CHEBI:78346"/>
        <dbReference type="ChEBI" id="CHEBI:456215"/>
        <dbReference type="EC" id="2.7.6.1"/>
    </reaction>
</comment>
<dbReference type="EMBL" id="CP045483">
    <property type="protein sequence ID" value="QGR18577.1"/>
    <property type="molecule type" value="Genomic_DNA"/>
</dbReference>
<protein>
    <recommendedName>
        <fullName evidence="10">Ribose-phosphate pyrophosphokinase</fullName>
        <shortName evidence="10">RPPK</shortName>
        <ecNumber evidence="10">2.7.6.1</ecNumber>
    </recommendedName>
    <alternativeName>
        <fullName evidence="10">5-phospho-D-ribosyl alpha-1-diphosphate synthase</fullName>
    </alternativeName>
    <alternativeName>
        <fullName evidence="10">Phosphoribosyl diphosphate synthase</fullName>
    </alternativeName>
    <alternativeName>
        <fullName evidence="10">Phosphoribosyl pyrophosphate synthase</fullName>
        <shortName evidence="10">P-Rib-PP synthase</shortName>
        <shortName evidence="10">PRPP synthase</shortName>
        <shortName evidence="10">PRPPase</shortName>
    </alternativeName>
</protein>
<evidence type="ECO:0000256" key="8">
    <source>
        <dbReference type="ARBA" id="ARBA00022842"/>
    </source>
</evidence>
<dbReference type="GO" id="GO:0006164">
    <property type="term" value="P:purine nucleotide biosynthetic process"/>
    <property type="evidence" value="ECO:0007669"/>
    <property type="project" value="TreeGrafter"/>
</dbReference>
<evidence type="ECO:0000256" key="10">
    <source>
        <dbReference type="HAMAP-Rule" id="MF_00583"/>
    </source>
</evidence>
<keyword evidence="2 10" id="KW-0808">Transferase</keyword>
<dbReference type="Gene3D" id="3.40.50.2020">
    <property type="match status" value="2"/>
</dbReference>
<keyword evidence="4 10" id="KW-0545">Nucleotide biosynthesis</keyword>
<dbReference type="GO" id="GO:0006015">
    <property type="term" value="P:5-phosphoribose 1-diphosphate biosynthetic process"/>
    <property type="evidence" value="ECO:0007669"/>
    <property type="project" value="UniProtKB-UniRule"/>
</dbReference>
<evidence type="ECO:0000256" key="9">
    <source>
        <dbReference type="ARBA" id="ARBA00049535"/>
    </source>
</evidence>
<dbReference type="UniPathway" id="UPA00087">
    <property type="reaction ID" value="UER00172"/>
</dbReference>
<keyword evidence="13" id="KW-1185">Reference proteome</keyword>
<evidence type="ECO:0000256" key="7">
    <source>
        <dbReference type="ARBA" id="ARBA00022840"/>
    </source>
</evidence>
<dbReference type="InterPro" id="IPR005946">
    <property type="entry name" value="Rib-P_diPkinase"/>
</dbReference>
<evidence type="ECO:0000256" key="2">
    <source>
        <dbReference type="ARBA" id="ARBA00022679"/>
    </source>
</evidence>
<comment type="cofactor">
    <cofactor evidence="10">
        <name>Mg(2+)</name>
        <dbReference type="ChEBI" id="CHEBI:18420"/>
    </cofactor>
    <text evidence="10">Binds 2 Mg(2+) ions per subunit.</text>
</comment>
<dbReference type="GO" id="GO:0016301">
    <property type="term" value="F:kinase activity"/>
    <property type="evidence" value="ECO:0007669"/>
    <property type="project" value="UniProtKB-KW"/>
</dbReference>
<proteinExistence type="inferred from homology"/>
<feature type="binding site" evidence="10">
    <location>
        <begin position="93"/>
        <end position="94"/>
    </location>
    <ligand>
        <name>ATP</name>
        <dbReference type="ChEBI" id="CHEBI:30616"/>
    </ligand>
</feature>
<evidence type="ECO:0000256" key="1">
    <source>
        <dbReference type="ARBA" id="ARBA00022490"/>
    </source>
</evidence>
<dbReference type="KEGG" id="sazo:D1868_00240"/>
<dbReference type="InterPro" id="IPR000836">
    <property type="entry name" value="PRTase_dom"/>
</dbReference>
<comment type="similarity">
    <text evidence="10">Belongs to the ribose-phosphate pyrophosphokinase family. Class III (archaeal) subfamily.</text>
</comment>
<comment type="function">
    <text evidence="10">Involved in the biosynthesis of the central metabolite phospho-alpha-D-ribosyl-1-pyrophosphate (PRPP) via the transfer of pyrophosphoryl group from ATP to 1-hydroxyl of ribose-5-phosphate (Rib-5-P).</text>
</comment>
<gene>
    <name evidence="10" type="primary">prs</name>
    <name evidence="12" type="ORF">D1868_00240</name>
</gene>
<dbReference type="GO" id="GO:0005737">
    <property type="term" value="C:cytoplasm"/>
    <property type="evidence" value="ECO:0007669"/>
    <property type="project" value="UniProtKB-SubCell"/>
</dbReference>
<keyword evidence="1 10" id="KW-0963">Cytoplasm</keyword>
<feature type="binding site" evidence="10">
    <location>
        <position position="127"/>
    </location>
    <ligand>
        <name>Mg(2+)</name>
        <dbReference type="ChEBI" id="CHEBI:18420"/>
        <label>1</label>
    </ligand>
</feature>
<dbReference type="GO" id="GO:0005524">
    <property type="term" value="F:ATP binding"/>
    <property type="evidence" value="ECO:0007669"/>
    <property type="project" value="UniProtKB-KW"/>
</dbReference>
<dbReference type="GO" id="GO:0004749">
    <property type="term" value="F:ribose phosphate diphosphokinase activity"/>
    <property type="evidence" value="ECO:0007669"/>
    <property type="project" value="UniProtKB-UniRule"/>
</dbReference>
<dbReference type="NCBIfam" id="NF002095">
    <property type="entry name" value="PRK00934.1"/>
    <property type="match status" value="1"/>
</dbReference>
<dbReference type="InterPro" id="IPR029099">
    <property type="entry name" value="Pribosyltran_N"/>
</dbReference>
<comment type="subcellular location">
    <subcellularLocation>
        <location evidence="10">Cytoplasm</location>
    </subcellularLocation>
</comment>
<dbReference type="SMART" id="SM01400">
    <property type="entry name" value="Pribosyltran_N"/>
    <property type="match status" value="1"/>
</dbReference>
<dbReference type="NCBIfam" id="TIGR01251">
    <property type="entry name" value="ribP_PPkin"/>
    <property type="match status" value="1"/>
</dbReference>
<keyword evidence="3 10" id="KW-0479">Metal-binding</keyword>
<evidence type="ECO:0000313" key="12">
    <source>
        <dbReference type="EMBL" id="QGR18577.1"/>
    </source>
</evidence>
<organism evidence="12 13">
    <name type="scientific">Stygiolobus azoricus</name>
    <dbReference type="NCBI Taxonomy" id="41675"/>
    <lineage>
        <taxon>Archaea</taxon>
        <taxon>Thermoproteota</taxon>
        <taxon>Thermoprotei</taxon>
        <taxon>Sulfolobales</taxon>
        <taxon>Sulfolobaceae</taxon>
        <taxon>Stygiolobus</taxon>
    </lineage>
</organism>
<dbReference type="EC" id="2.7.6.1" evidence="10"/>
<comment type="pathway">
    <text evidence="10">Metabolic intermediate biosynthesis; 5-phospho-alpha-D-ribose 1-diphosphate biosynthesis; 5-phospho-alpha-D-ribose 1-diphosphate from D-ribose 5-phosphate (route I): step 1/1.</text>
</comment>
<keyword evidence="5 10" id="KW-0547">Nucleotide-binding</keyword>
<reference evidence="12 13" key="1">
    <citation type="submission" date="2019-10" db="EMBL/GenBank/DDBJ databases">
        <title>Genome Sequences from Six Type Strain Members of the Archaeal Family Sulfolobaceae: Acidianus ambivalens, Acidianus infernus, Metallosphaera prunae, Stygiolobus azoricus, Sulfolobus metallicus, and Sulfurisphaera ohwakuensis.</title>
        <authorList>
            <person name="Counts J.A."/>
            <person name="Kelly R.M."/>
        </authorList>
    </citation>
    <scope>NUCLEOTIDE SEQUENCE [LARGE SCALE GENOMIC DNA]</scope>
    <source>
        <strain evidence="12 13">FC6</strain>
    </source>
</reference>
<dbReference type="Pfam" id="PF13793">
    <property type="entry name" value="Pribosyltran_N"/>
    <property type="match status" value="1"/>
</dbReference>
<dbReference type="InterPro" id="IPR037514">
    <property type="entry name" value="Rib-P_diPkinase_arc"/>
</dbReference>
<evidence type="ECO:0000256" key="5">
    <source>
        <dbReference type="ARBA" id="ARBA00022741"/>
    </source>
</evidence>
<feature type="domain" description="Ribose-phosphate pyrophosphokinase N-terminal" evidence="11">
    <location>
        <begin position="1"/>
        <end position="117"/>
    </location>
</feature>
<feature type="binding site" evidence="10">
    <location>
        <begin position="220"/>
        <end position="224"/>
    </location>
    <ligand>
        <name>D-ribose 5-phosphate</name>
        <dbReference type="ChEBI" id="CHEBI:78346"/>
    </ligand>
</feature>
<dbReference type="Proteomes" id="UP000423396">
    <property type="component" value="Chromosome"/>
</dbReference>
<dbReference type="HAMAP" id="MF_00583_A">
    <property type="entry name" value="RibP_PPkinase_A"/>
    <property type="match status" value="1"/>
</dbReference>
<evidence type="ECO:0000259" key="11">
    <source>
        <dbReference type="Pfam" id="PF13793"/>
    </source>
</evidence>
<feature type="binding site" evidence="10">
    <location>
        <position position="216"/>
    </location>
    <ligand>
        <name>D-ribose 5-phosphate</name>
        <dbReference type="ChEBI" id="CHEBI:78346"/>
    </ligand>
</feature>
<evidence type="ECO:0000256" key="3">
    <source>
        <dbReference type="ARBA" id="ARBA00022723"/>
    </source>
</evidence>
<dbReference type="GO" id="GO:0000287">
    <property type="term" value="F:magnesium ion binding"/>
    <property type="evidence" value="ECO:0007669"/>
    <property type="project" value="UniProtKB-UniRule"/>
</dbReference>
<dbReference type="OrthoDB" id="371997at2157"/>
<dbReference type="PANTHER" id="PTHR10210">
    <property type="entry name" value="RIBOSE-PHOSPHATE DIPHOSPHOKINASE FAMILY MEMBER"/>
    <property type="match status" value="1"/>
</dbReference>
<dbReference type="PANTHER" id="PTHR10210:SF32">
    <property type="entry name" value="RIBOSE-PHOSPHATE PYROPHOSPHOKINASE 2"/>
    <property type="match status" value="1"/>
</dbReference>
<feature type="binding site" evidence="10">
    <location>
        <begin position="34"/>
        <end position="36"/>
    </location>
    <ligand>
        <name>ATP</name>
        <dbReference type="ChEBI" id="CHEBI:30616"/>
    </ligand>
</feature>
<dbReference type="AlphaFoldDB" id="A0A650CM71"/>
<keyword evidence="6 10" id="KW-0418">Kinase</keyword>
<dbReference type="GO" id="GO:0002189">
    <property type="term" value="C:ribose phosphate diphosphokinase complex"/>
    <property type="evidence" value="ECO:0007669"/>
    <property type="project" value="TreeGrafter"/>
</dbReference>
<accession>A0A650CM71</accession>
<keyword evidence="7 10" id="KW-0067">ATP-binding</keyword>
<evidence type="ECO:0000256" key="6">
    <source>
        <dbReference type="ARBA" id="ARBA00022777"/>
    </source>
</evidence>